<feature type="domain" description="RRN6 helical bundle" evidence="4">
    <location>
        <begin position="502"/>
        <end position="613"/>
    </location>
</feature>
<accession>A0A3M6Y2I4</accession>
<dbReference type="EMBL" id="QWIK01001137">
    <property type="protein sequence ID" value="RMX97235.1"/>
    <property type="molecule type" value="Genomic_DNA"/>
</dbReference>
<dbReference type="Pfam" id="PF20639">
    <property type="entry name" value="Rrn6_K-rich"/>
    <property type="match status" value="1"/>
</dbReference>
<feature type="domain" description="RRN6 beta-propeller" evidence="2">
    <location>
        <begin position="110"/>
        <end position="445"/>
    </location>
</feature>
<dbReference type="Pfam" id="PF10214">
    <property type="entry name" value="Rrn6_beta-prop"/>
    <property type="match status" value="1"/>
</dbReference>
<dbReference type="GO" id="GO:0042790">
    <property type="term" value="P:nucleolar large rRNA transcription by RNA polymerase I"/>
    <property type="evidence" value="ECO:0007669"/>
    <property type="project" value="TreeGrafter"/>
</dbReference>
<feature type="compositionally biased region" description="Low complexity" evidence="1">
    <location>
        <begin position="677"/>
        <end position="688"/>
    </location>
</feature>
<feature type="domain" description="RRN6 K-rich C-terminal" evidence="3">
    <location>
        <begin position="719"/>
        <end position="849"/>
    </location>
</feature>
<sequence>MADQAQHGLSYGHFGLATYDLDDSKWHFTRNPHPGANLIPIGEPEQLSEPSVFSHSKDDAESLHQAPSLENARRVRDCVKSLPEVQSASDLLRPSLRVSEGVQSATSRNDPLRGDLLALGDIRSETSRHSIGTIAYACGRTGSDVRLAELRMQRQGWPDTKDVWIDVPVIYGDSARWHSEGSPIQQVCFAHIQEGTSAFLAVRLLTRLVIFRPILCDRPSQSSSGSNLDMNMIFELPISMTGAQSHADVAFNGWYNRQFGVVDQVGSWSVWELSGRKRIKAKCIAASALAFERNCSLPVTNDGWARFRWICSPTVIAIANRAKVVLHEISSDSKVSPSKTFEIEASQQWILDLAAPLSYPNYLCLLTAQRLVIYIVRCDEDVGLSATAILDLKHFKNPEDTTLSLTTLGENGDLIVLLHSKTDPATLKFEFHVNDDDTLTANSPSLVDFPNHHHGFYLSRIIRNQKETEDEDGSALQLEIPATEFYNSFALDHALYTVIPSQTLRDLREGAVTVGDIEAMSSQLQNLAVAGVKTQGTKSEAPEEHNLQLVLRHVRNHTVSGSQAEASELNLADMYNQMIDDYISPLPPTISGRMRLAKENLMRSAAADVALASRFICTEEPEQRTQEVQESQQQSWELPMRFGADVASSQLLPSSQAYDSSSQVQQSQRSILPTPSPSATPSVTTASSGTSIFAPEVNRLARITSFSKPAPSALPRSLRNVLAHWPPDEDLDNYDWVKTSRRIRHADKAFEDEAGMTEKERLRLQRRAERHIRRQRKEAAASQAAQIASSQAPEIAISTSQPRADKVESQPVGLAASSQIQDRGVPSASQMVPGRFGGRPAKKKRKQGF</sequence>
<evidence type="ECO:0000259" key="4">
    <source>
        <dbReference type="Pfam" id="PF20640"/>
    </source>
</evidence>
<evidence type="ECO:0000259" key="2">
    <source>
        <dbReference type="Pfam" id="PF10214"/>
    </source>
</evidence>
<name>A0A3M6Y2I4_HORWE</name>
<evidence type="ECO:0000313" key="6">
    <source>
        <dbReference type="Proteomes" id="UP000282582"/>
    </source>
</evidence>
<dbReference type="InterPro" id="IPR048535">
    <property type="entry name" value="RRN6_beta-prop"/>
</dbReference>
<reference evidence="5 6" key="1">
    <citation type="journal article" date="2018" name="BMC Genomics">
        <title>Genomic evidence for intraspecific hybridization in a clonal and extremely halotolerant yeast.</title>
        <authorList>
            <person name="Gostincar C."/>
            <person name="Stajich J.E."/>
            <person name="Zupancic J."/>
            <person name="Zalar P."/>
            <person name="Gunde-Cimerman N."/>
        </authorList>
    </citation>
    <scope>NUCLEOTIDE SEQUENCE [LARGE SCALE GENOMIC DNA]</scope>
    <source>
        <strain evidence="5 6">EXF-6654</strain>
    </source>
</reference>
<dbReference type="PANTHER" id="PTHR28221">
    <property type="entry name" value="RNA POLYMERASE I-SPECIFIC TRANSCRIPTION INITIATION FACTOR RRN6"/>
    <property type="match status" value="1"/>
</dbReference>
<dbReference type="InterPro" id="IPR048537">
    <property type="entry name" value="RRN6_HB"/>
</dbReference>
<feature type="region of interest" description="Disordered" evidence="1">
    <location>
        <begin position="654"/>
        <end position="688"/>
    </location>
</feature>
<evidence type="ECO:0000256" key="1">
    <source>
        <dbReference type="SAM" id="MobiDB-lite"/>
    </source>
</evidence>
<dbReference type="Proteomes" id="UP000282582">
    <property type="component" value="Unassembled WGS sequence"/>
</dbReference>
<proteinExistence type="predicted"/>
<evidence type="ECO:0000313" key="5">
    <source>
        <dbReference type="EMBL" id="RMX97235.1"/>
    </source>
</evidence>
<gene>
    <name evidence="5" type="ORF">D0868_10752</name>
</gene>
<feature type="compositionally biased region" description="Low complexity" evidence="1">
    <location>
        <begin position="780"/>
        <end position="798"/>
    </location>
</feature>
<organism evidence="5 6">
    <name type="scientific">Hortaea werneckii</name>
    <name type="common">Black yeast</name>
    <name type="synonym">Cladosporium werneckii</name>
    <dbReference type="NCBI Taxonomy" id="91943"/>
    <lineage>
        <taxon>Eukaryota</taxon>
        <taxon>Fungi</taxon>
        <taxon>Dikarya</taxon>
        <taxon>Ascomycota</taxon>
        <taxon>Pezizomycotina</taxon>
        <taxon>Dothideomycetes</taxon>
        <taxon>Dothideomycetidae</taxon>
        <taxon>Mycosphaerellales</taxon>
        <taxon>Teratosphaeriaceae</taxon>
        <taxon>Hortaea</taxon>
    </lineage>
</organism>
<dbReference type="AlphaFoldDB" id="A0A3M6Y2I4"/>
<dbReference type="InterPro" id="IPR019350">
    <property type="entry name" value="RNA_pol_I-sp_TIF_RRN6-like"/>
</dbReference>
<feature type="region of interest" description="Disordered" evidence="1">
    <location>
        <begin position="771"/>
        <end position="849"/>
    </location>
</feature>
<dbReference type="Pfam" id="PF20640">
    <property type="entry name" value="Rrn6_HB"/>
    <property type="match status" value="1"/>
</dbReference>
<comment type="caution">
    <text evidence="5">The sequence shown here is derived from an EMBL/GenBank/DDBJ whole genome shotgun (WGS) entry which is preliminary data.</text>
</comment>
<dbReference type="PANTHER" id="PTHR28221:SF2">
    <property type="entry name" value="RNA POLYMERASE I-SPECIFIC TRANSCRIPTION INITIATION FACTOR RRN6"/>
    <property type="match status" value="1"/>
</dbReference>
<feature type="compositionally biased region" description="Basic residues" evidence="1">
    <location>
        <begin position="840"/>
        <end position="849"/>
    </location>
</feature>
<feature type="region of interest" description="Disordered" evidence="1">
    <location>
        <begin position="41"/>
        <end position="69"/>
    </location>
</feature>
<dbReference type="GO" id="GO:0001179">
    <property type="term" value="F:RNA polymerase I general transcription initiation factor binding"/>
    <property type="evidence" value="ECO:0007669"/>
    <property type="project" value="TreeGrafter"/>
</dbReference>
<dbReference type="GO" id="GO:0001163">
    <property type="term" value="F:RNA polymerase I transcription regulatory region sequence-specific DNA binding"/>
    <property type="evidence" value="ECO:0007669"/>
    <property type="project" value="TreeGrafter"/>
</dbReference>
<dbReference type="GO" id="GO:0070860">
    <property type="term" value="C:RNA polymerase I core factor complex"/>
    <property type="evidence" value="ECO:0007669"/>
    <property type="project" value="TreeGrafter"/>
</dbReference>
<protein>
    <recommendedName>
        <fullName evidence="7">RNA polymerase I-specific transcription initiation factor RRN6-like protein</fullName>
    </recommendedName>
</protein>
<feature type="compositionally biased region" description="Low complexity" evidence="1">
    <location>
        <begin position="654"/>
        <end position="670"/>
    </location>
</feature>
<dbReference type="InterPro" id="IPR048536">
    <property type="entry name" value="Rrn6_K-rich"/>
</dbReference>
<evidence type="ECO:0000259" key="3">
    <source>
        <dbReference type="Pfam" id="PF20639"/>
    </source>
</evidence>
<evidence type="ECO:0008006" key="7">
    <source>
        <dbReference type="Google" id="ProtNLM"/>
    </source>
</evidence>